<sequence length="176" mass="19982">MTVLHTARLRLEPCRPEHLSGLHEMNRDPAVMRYITGRAETLEETQAMIERVQARWAELGYSWWSFIDVASGQVVGAGCIQHLGRDRAQPLEIGWRLRQDRWGQGLASEAAQVMAAFAFETLQAPLLCAVCHPDNPASAHVMKKLGMVYRGQERWYEMDTAVYEMDRAAWRARAAA</sequence>
<dbReference type="Proteomes" id="UP000235916">
    <property type="component" value="Unassembled WGS sequence"/>
</dbReference>
<dbReference type="SUPFAM" id="SSF55729">
    <property type="entry name" value="Acyl-CoA N-acyltransferases (Nat)"/>
    <property type="match status" value="1"/>
</dbReference>
<evidence type="ECO:0000313" key="3">
    <source>
        <dbReference type="Proteomes" id="UP000235916"/>
    </source>
</evidence>
<dbReference type="InterPro" id="IPR016181">
    <property type="entry name" value="Acyl_CoA_acyltransferase"/>
</dbReference>
<reference evidence="2 3" key="1">
    <citation type="submission" date="2018-01" db="EMBL/GenBank/DDBJ databases">
        <title>Draft genome sequence of Paucibacter aquatile CR182 isolated from freshwater of the Nakdong River.</title>
        <authorList>
            <person name="Choi A."/>
            <person name="Chung E.J."/>
        </authorList>
    </citation>
    <scope>NUCLEOTIDE SEQUENCE [LARGE SCALE GENOMIC DNA]</scope>
    <source>
        <strain evidence="2 3">CR182</strain>
    </source>
</reference>
<dbReference type="InterPro" id="IPR000182">
    <property type="entry name" value="GNAT_dom"/>
</dbReference>
<dbReference type="PANTHER" id="PTHR43792">
    <property type="entry name" value="GNAT FAMILY, PUTATIVE (AFU_ORTHOLOGUE AFUA_3G00765)-RELATED-RELATED"/>
    <property type="match status" value="1"/>
</dbReference>
<proteinExistence type="predicted"/>
<protein>
    <submittedName>
        <fullName evidence="2">N-acetyltransferase</fullName>
    </submittedName>
</protein>
<accession>A0A2N8L3I7</accession>
<dbReference type="InterPro" id="IPR051531">
    <property type="entry name" value="N-acetyltransferase"/>
</dbReference>
<dbReference type="PROSITE" id="PS51186">
    <property type="entry name" value="GNAT"/>
    <property type="match status" value="1"/>
</dbReference>
<dbReference type="Pfam" id="PF13302">
    <property type="entry name" value="Acetyltransf_3"/>
    <property type="match status" value="1"/>
</dbReference>
<dbReference type="PANTHER" id="PTHR43792:SF1">
    <property type="entry name" value="N-ACETYLTRANSFERASE DOMAIN-CONTAINING PROTEIN"/>
    <property type="match status" value="1"/>
</dbReference>
<organism evidence="2 3">
    <name type="scientific">Kinneretia aquatilis</name>
    <dbReference type="NCBI Taxonomy" id="2070761"/>
    <lineage>
        <taxon>Bacteria</taxon>
        <taxon>Pseudomonadati</taxon>
        <taxon>Pseudomonadota</taxon>
        <taxon>Betaproteobacteria</taxon>
        <taxon>Burkholderiales</taxon>
        <taxon>Sphaerotilaceae</taxon>
        <taxon>Roseateles</taxon>
    </lineage>
</organism>
<dbReference type="EMBL" id="POSP01000001">
    <property type="protein sequence ID" value="PND40262.1"/>
    <property type="molecule type" value="Genomic_DNA"/>
</dbReference>
<feature type="domain" description="N-acetyltransferase" evidence="1">
    <location>
        <begin position="9"/>
        <end position="170"/>
    </location>
</feature>
<dbReference type="Gene3D" id="3.40.630.30">
    <property type="match status" value="1"/>
</dbReference>
<dbReference type="AlphaFoldDB" id="A0A2N8L3I7"/>
<gene>
    <name evidence="2" type="ORF">C1O66_02455</name>
</gene>
<comment type="caution">
    <text evidence="2">The sequence shown here is derived from an EMBL/GenBank/DDBJ whole genome shotgun (WGS) entry which is preliminary data.</text>
</comment>
<evidence type="ECO:0000259" key="1">
    <source>
        <dbReference type="PROSITE" id="PS51186"/>
    </source>
</evidence>
<keyword evidence="2" id="KW-0808">Transferase</keyword>
<name>A0A2N8L3I7_9BURK</name>
<dbReference type="RefSeq" id="WP_102766396.1">
    <property type="nucleotide sequence ID" value="NZ_POSP01000001.1"/>
</dbReference>
<dbReference type="OrthoDB" id="9801656at2"/>
<evidence type="ECO:0000313" key="2">
    <source>
        <dbReference type="EMBL" id="PND40262.1"/>
    </source>
</evidence>
<dbReference type="GO" id="GO:0016747">
    <property type="term" value="F:acyltransferase activity, transferring groups other than amino-acyl groups"/>
    <property type="evidence" value="ECO:0007669"/>
    <property type="project" value="InterPro"/>
</dbReference>
<keyword evidence="3" id="KW-1185">Reference proteome</keyword>